<dbReference type="AlphaFoldDB" id="A0A0F9P6Q1"/>
<reference evidence="1" key="1">
    <citation type="journal article" date="2015" name="Nature">
        <title>Complex archaea that bridge the gap between prokaryotes and eukaryotes.</title>
        <authorList>
            <person name="Spang A."/>
            <person name="Saw J.H."/>
            <person name="Jorgensen S.L."/>
            <person name="Zaremba-Niedzwiedzka K."/>
            <person name="Martijn J."/>
            <person name="Lind A.E."/>
            <person name="van Eijk R."/>
            <person name="Schleper C."/>
            <person name="Guy L."/>
            <person name="Ettema T.J."/>
        </authorList>
    </citation>
    <scope>NUCLEOTIDE SEQUENCE</scope>
</reference>
<dbReference type="EMBL" id="LAZR01003274">
    <property type="protein sequence ID" value="KKN20077.1"/>
    <property type="molecule type" value="Genomic_DNA"/>
</dbReference>
<evidence type="ECO:0000313" key="1">
    <source>
        <dbReference type="EMBL" id="KKN20077.1"/>
    </source>
</evidence>
<organism evidence="1">
    <name type="scientific">marine sediment metagenome</name>
    <dbReference type="NCBI Taxonomy" id="412755"/>
    <lineage>
        <taxon>unclassified sequences</taxon>
        <taxon>metagenomes</taxon>
        <taxon>ecological metagenomes</taxon>
    </lineage>
</organism>
<sequence length="99" mass="11192">MCEFKIIDQSSGSQIGEDILILSYTEENELIYRDVLGFGEKLKSALIMDVNTVSQKCTVLQHPLIKDFLSIIRNLSANNLEKSEIENFQEKINALKASI</sequence>
<name>A0A0F9P6Q1_9ZZZZ</name>
<comment type="caution">
    <text evidence="1">The sequence shown here is derived from an EMBL/GenBank/DDBJ whole genome shotgun (WGS) entry which is preliminary data.</text>
</comment>
<proteinExistence type="predicted"/>
<accession>A0A0F9P6Q1</accession>
<evidence type="ECO:0008006" key="2">
    <source>
        <dbReference type="Google" id="ProtNLM"/>
    </source>
</evidence>
<protein>
    <recommendedName>
        <fullName evidence="2">CooT family nickel-binding protein</fullName>
    </recommendedName>
</protein>
<gene>
    <name evidence="1" type="ORF">LCGC14_0939280</name>
</gene>